<reference evidence="1 2" key="1">
    <citation type="submission" date="2024-12" db="EMBL/GenBank/DDBJ databases">
        <title>The unique morphological basis and parallel evolutionary history of personate flowers in Penstemon.</title>
        <authorList>
            <person name="Depatie T.H."/>
            <person name="Wessinger C.A."/>
        </authorList>
    </citation>
    <scope>NUCLEOTIDE SEQUENCE [LARGE SCALE GENOMIC DNA]</scope>
    <source>
        <strain evidence="1">WTNN_2</strain>
        <tissue evidence="1">Leaf</tissue>
    </source>
</reference>
<comment type="caution">
    <text evidence="1">The sequence shown here is derived from an EMBL/GenBank/DDBJ whole genome shotgun (WGS) entry which is preliminary data.</text>
</comment>
<organism evidence="1 2">
    <name type="scientific">Penstemon smallii</name>
    <dbReference type="NCBI Taxonomy" id="265156"/>
    <lineage>
        <taxon>Eukaryota</taxon>
        <taxon>Viridiplantae</taxon>
        <taxon>Streptophyta</taxon>
        <taxon>Embryophyta</taxon>
        <taxon>Tracheophyta</taxon>
        <taxon>Spermatophyta</taxon>
        <taxon>Magnoliopsida</taxon>
        <taxon>eudicotyledons</taxon>
        <taxon>Gunneridae</taxon>
        <taxon>Pentapetalae</taxon>
        <taxon>asterids</taxon>
        <taxon>lamiids</taxon>
        <taxon>Lamiales</taxon>
        <taxon>Plantaginaceae</taxon>
        <taxon>Cheloneae</taxon>
        <taxon>Penstemon</taxon>
    </lineage>
</organism>
<dbReference type="AlphaFoldDB" id="A0ABD3RIR6"/>
<dbReference type="EMBL" id="JBJXBP010000008">
    <property type="protein sequence ID" value="KAL3812907.1"/>
    <property type="molecule type" value="Genomic_DNA"/>
</dbReference>
<protein>
    <submittedName>
        <fullName evidence="1">Uncharacterized protein</fullName>
    </submittedName>
</protein>
<dbReference type="Proteomes" id="UP001634393">
    <property type="component" value="Unassembled WGS sequence"/>
</dbReference>
<evidence type="ECO:0000313" key="1">
    <source>
        <dbReference type="EMBL" id="KAL3812907.1"/>
    </source>
</evidence>
<accession>A0ABD3RIR6</accession>
<name>A0ABD3RIR6_9LAMI</name>
<keyword evidence="2" id="KW-1185">Reference proteome</keyword>
<proteinExistence type="predicted"/>
<sequence>MIIVVATQSPMQPPETHCHPSSLYNEKRVIKFGILRFCKRKGILQESNPPLPPAGEPPPATTDLVLMQHVMVTCCQATSHEFAAYYAGPSFGLPA</sequence>
<gene>
    <name evidence="1" type="ORF">ACJIZ3_014175</name>
</gene>
<evidence type="ECO:0000313" key="2">
    <source>
        <dbReference type="Proteomes" id="UP001634393"/>
    </source>
</evidence>